<evidence type="ECO:0000313" key="15">
    <source>
        <dbReference type="EMBL" id="PAV88576.1"/>
    </source>
</evidence>
<dbReference type="SUPFAM" id="SSF51905">
    <property type="entry name" value="FAD/NAD(P)-binding domain"/>
    <property type="match status" value="2"/>
</dbReference>
<feature type="domain" description="Mitochondrial apoptosis-inducing factor C-terminal" evidence="14">
    <location>
        <begin position="527"/>
        <end position="577"/>
    </location>
</feature>
<evidence type="ECO:0000256" key="4">
    <source>
        <dbReference type="ARBA" id="ARBA00022630"/>
    </source>
</evidence>
<dbReference type="SMART" id="SM01353">
    <property type="entry name" value="AIF_C"/>
    <property type="match status" value="1"/>
</dbReference>
<evidence type="ECO:0000256" key="2">
    <source>
        <dbReference type="ARBA" id="ARBA00004173"/>
    </source>
</evidence>
<evidence type="ECO:0000259" key="14">
    <source>
        <dbReference type="Pfam" id="PF14721"/>
    </source>
</evidence>
<evidence type="ECO:0000256" key="12">
    <source>
        <dbReference type="SAM" id="MobiDB-lite"/>
    </source>
</evidence>
<evidence type="ECO:0000256" key="5">
    <source>
        <dbReference type="ARBA" id="ARBA00022703"/>
    </source>
</evidence>
<feature type="compositionally biased region" description="Basic and acidic residues" evidence="12">
    <location>
        <begin position="146"/>
        <end position="161"/>
    </location>
</feature>
<keyword evidence="10" id="KW-0496">Mitochondrion</keyword>
<comment type="similarity">
    <text evidence="3">Belongs to the FAD-dependent oxidoreductase family.</text>
</comment>
<organism evidence="15 16">
    <name type="scientific">Diploscapter pachys</name>
    <dbReference type="NCBI Taxonomy" id="2018661"/>
    <lineage>
        <taxon>Eukaryota</taxon>
        <taxon>Metazoa</taxon>
        <taxon>Ecdysozoa</taxon>
        <taxon>Nematoda</taxon>
        <taxon>Chromadorea</taxon>
        <taxon>Rhabditida</taxon>
        <taxon>Rhabditina</taxon>
        <taxon>Rhabditomorpha</taxon>
        <taxon>Rhabditoidea</taxon>
        <taxon>Rhabditidae</taxon>
        <taxon>Diploscapter</taxon>
    </lineage>
</organism>
<dbReference type="GO" id="GO:0071949">
    <property type="term" value="F:FAD binding"/>
    <property type="evidence" value="ECO:0007669"/>
    <property type="project" value="TreeGrafter"/>
</dbReference>
<name>A0A2A2LQS0_9BILA</name>
<evidence type="ECO:0000256" key="1">
    <source>
        <dbReference type="ARBA" id="ARBA00001974"/>
    </source>
</evidence>
<dbReference type="GO" id="GO:0006915">
    <property type="term" value="P:apoptotic process"/>
    <property type="evidence" value="ECO:0007669"/>
    <property type="project" value="UniProtKB-KW"/>
</dbReference>
<dbReference type="PANTHER" id="PTHR43557">
    <property type="entry name" value="APOPTOSIS-INDUCING FACTOR 1"/>
    <property type="match status" value="1"/>
</dbReference>
<dbReference type="PRINTS" id="PR00411">
    <property type="entry name" value="PNDRDTASEI"/>
</dbReference>
<dbReference type="OrthoDB" id="6029at2759"/>
<dbReference type="InterPro" id="IPR050446">
    <property type="entry name" value="FAD-oxidoreductase/Apoptosis"/>
</dbReference>
<dbReference type="GO" id="GO:0005739">
    <property type="term" value="C:mitochondrion"/>
    <property type="evidence" value="ECO:0007669"/>
    <property type="project" value="UniProtKB-SubCell"/>
</dbReference>
<evidence type="ECO:0000256" key="10">
    <source>
        <dbReference type="ARBA" id="ARBA00023128"/>
    </source>
</evidence>
<dbReference type="STRING" id="2018661.A0A2A2LQS0"/>
<keyword evidence="9" id="KW-0520">NAD</keyword>
<protein>
    <recommendedName>
        <fullName evidence="17">FAD/NAD(P)-binding domain-containing protein</fullName>
    </recommendedName>
</protein>
<evidence type="ECO:0000256" key="8">
    <source>
        <dbReference type="ARBA" id="ARBA00023002"/>
    </source>
</evidence>
<evidence type="ECO:0000313" key="16">
    <source>
        <dbReference type="Proteomes" id="UP000218231"/>
    </source>
</evidence>
<dbReference type="InterPro" id="IPR016156">
    <property type="entry name" value="FAD/NAD-linked_Rdtase_dimer_sf"/>
</dbReference>
<dbReference type="AlphaFoldDB" id="A0A2A2LQS0"/>
<comment type="subcellular location">
    <subcellularLocation>
        <location evidence="2">Mitochondrion</location>
    </subcellularLocation>
</comment>
<keyword evidence="7" id="KW-0809">Transit peptide</keyword>
<evidence type="ECO:0000256" key="3">
    <source>
        <dbReference type="ARBA" id="ARBA00006442"/>
    </source>
</evidence>
<feature type="domain" description="FAD/NAD(P)-binding" evidence="13">
    <location>
        <begin position="197"/>
        <end position="521"/>
    </location>
</feature>
<dbReference type="Gene3D" id="3.30.390.30">
    <property type="match status" value="1"/>
</dbReference>
<evidence type="ECO:0008006" key="17">
    <source>
        <dbReference type="Google" id="ProtNLM"/>
    </source>
</evidence>
<comment type="catalytic activity">
    <reaction evidence="11">
        <text>A + NADH + H(+) = AH2 + NAD(+)</text>
        <dbReference type="Rhea" id="RHEA:11356"/>
        <dbReference type="ChEBI" id="CHEBI:13193"/>
        <dbReference type="ChEBI" id="CHEBI:15378"/>
        <dbReference type="ChEBI" id="CHEBI:17499"/>
        <dbReference type="ChEBI" id="CHEBI:57540"/>
        <dbReference type="ChEBI" id="CHEBI:57945"/>
    </reaction>
</comment>
<dbReference type="GO" id="GO:0046983">
    <property type="term" value="F:protein dimerization activity"/>
    <property type="evidence" value="ECO:0007669"/>
    <property type="project" value="InterPro"/>
</dbReference>
<evidence type="ECO:0000256" key="6">
    <source>
        <dbReference type="ARBA" id="ARBA00022827"/>
    </source>
</evidence>
<keyword evidence="8" id="KW-0560">Oxidoreductase</keyword>
<dbReference type="GO" id="GO:0033108">
    <property type="term" value="P:mitochondrial respiratory chain complex assembly"/>
    <property type="evidence" value="ECO:0007669"/>
    <property type="project" value="TreeGrafter"/>
</dbReference>
<evidence type="ECO:0000256" key="7">
    <source>
        <dbReference type="ARBA" id="ARBA00022946"/>
    </source>
</evidence>
<reference evidence="15 16" key="1">
    <citation type="journal article" date="2017" name="Curr. Biol.">
        <title>Genome architecture and evolution of a unichromosomal asexual nematode.</title>
        <authorList>
            <person name="Fradin H."/>
            <person name="Zegar C."/>
            <person name="Gutwein M."/>
            <person name="Lucas J."/>
            <person name="Kovtun M."/>
            <person name="Corcoran D."/>
            <person name="Baugh L.R."/>
            <person name="Kiontke K."/>
            <person name="Gunsalus K."/>
            <person name="Fitch D.H."/>
            <person name="Piano F."/>
        </authorList>
    </citation>
    <scope>NUCLEOTIDE SEQUENCE [LARGE SCALE GENOMIC DNA]</scope>
    <source>
        <strain evidence="15">PF1309</strain>
    </source>
</reference>
<feature type="region of interest" description="Disordered" evidence="12">
    <location>
        <begin position="146"/>
        <end position="189"/>
    </location>
</feature>
<keyword evidence="16" id="KW-1185">Reference proteome</keyword>
<evidence type="ECO:0000256" key="9">
    <source>
        <dbReference type="ARBA" id="ARBA00023027"/>
    </source>
</evidence>
<feature type="compositionally biased region" description="Pro residues" evidence="12">
    <location>
        <begin position="1"/>
        <end position="18"/>
    </location>
</feature>
<proteinExistence type="inferred from homology"/>
<dbReference type="Proteomes" id="UP000218231">
    <property type="component" value="Unassembled WGS sequence"/>
</dbReference>
<dbReference type="InterPro" id="IPR036188">
    <property type="entry name" value="FAD/NAD-bd_sf"/>
</dbReference>
<comment type="caution">
    <text evidence="15">The sequence shown here is derived from an EMBL/GenBank/DDBJ whole genome shotgun (WGS) entry which is preliminary data.</text>
</comment>
<evidence type="ECO:0000256" key="11">
    <source>
        <dbReference type="ARBA" id="ARBA00047786"/>
    </source>
</evidence>
<feature type="region of interest" description="Disordered" evidence="12">
    <location>
        <begin position="72"/>
        <end position="105"/>
    </location>
</feature>
<dbReference type="PANTHER" id="PTHR43557:SF4">
    <property type="entry name" value="APOPTOSIS-INDUCING FACTOR 1, MITOCHONDRIAL"/>
    <property type="match status" value="1"/>
</dbReference>
<dbReference type="InterPro" id="IPR029324">
    <property type="entry name" value="AIF_C"/>
</dbReference>
<dbReference type="Pfam" id="PF07992">
    <property type="entry name" value="Pyr_redox_2"/>
    <property type="match status" value="1"/>
</dbReference>
<comment type="cofactor">
    <cofactor evidence="1">
        <name>FAD</name>
        <dbReference type="ChEBI" id="CHEBI:57692"/>
    </cofactor>
</comment>
<evidence type="ECO:0000259" key="13">
    <source>
        <dbReference type="Pfam" id="PF07992"/>
    </source>
</evidence>
<feature type="region of interest" description="Disordered" evidence="12">
    <location>
        <begin position="1"/>
        <end position="38"/>
    </location>
</feature>
<keyword evidence="5" id="KW-0053">Apoptosis</keyword>
<dbReference type="PRINTS" id="PR00368">
    <property type="entry name" value="FADPNR"/>
</dbReference>
<dbReference type="EMBL" id="LIAE01006511">
    <property type="protein sequence ID" value="PAV88576.1"/>
    <property type="molecule type" value="Genomic_DNA"/>
</dbReference>
<sequence length="648" mass="71580">MLFFPEPLPPFVPQPQPHPTDILGRPKIPRISEDHKHQPSKDDFVAYAGGAAMVILTVAAVVTYSNIFNPKKHDDHHKAASHKEHHAPEPAAPPPAKSSHSEEKPCCDEAKCNEKKEEEKPCCDAEKCKEEKKECKEDCKKSDCKKEEGKSEEKQHHDNEKPSTSGSGSGATEDEPKSSSSEGKAHSEKIPDHVPYLMIGGGTASYYAAIAVRGKEAEAKVLIIGDEPSVPYNRPPLSKELWWYADPKSRDTLEYINVSGKRRDIFLESDGWFVPTGEISKASHGGVSLLKNHRVKRIDTKSKKVHLDDGRTIRYDKLLIATGGRPRKLKELQNADGLVRKKIVYLRDVPDYQKLEDICNESDTKRITEIGDGLLGTELAYSIKRKYPKLDVHQVIKGSGNLPNILPKELSELAKFELESNGVKIHSNAKIQGAESGKDGRAILKVSGEDLESDAIVVAIGIEPNVKLAKDAGLKIDPENGGILADSELQAAEDVYVAGDVASYEDSRLGRRRAEHWNHAEITGRLAGANMTGTKTKFWYQGMFFTKLASKLHVSAVGQTDSKLDTVAVCSKESEKQGGAKKCVVFYKEKDGKLVGVLMLNMFGPAIDVARRLIDDKVKVTSPTELAKLFPLYEAETPEKEDQKKEEK</sequence>
<dbReference type="GO" id="GO:0016174">
    <property type="term" value="F:NAD(P)H oxidase H2O2-forming activity"/>
    <property type="evidence" value="ECO:0007669"/>
    <property type="project" value="TreeGrafter"/>
</dbReference>
<dbReference type="InterPro" id="IPR023753">
    <property type="entry name" value="FAD/NAD-binding_dom"/>
</dbReference>
<dbReference type="SUPFAM" id="SSF55424">
    <property type="entry name" value="FAD/NAD-linked reductases, dimerisation (C-terminal) domain"/>
    <property type="match status" value="1"/>
</dbReference>
<keyword evidence="4" id="KW-0285">Flavoprotein</keyword>
<keyword evidence="6" id="KW-0274">FAD</keyword>
<accession>A0A2A2LQS0</accession>
<dbReference type="Pfam" id="PF14721">
    <property type="entry name" value="AIF_C"/>
    <property type="match status" value="1"/>
</dbReference>
<feature type="compositionally biased region" description="Basic and acidic residues" evidence="12">
    <location>
        <begin position="72"/>
        <end position="88"/>
    </location>
</feature>
<dbReference type="Gene3D" id="3.50.50.60">
    <property type="entry name" value="FAD/NAD(P)-binding domain"/>
    <property type="match status" value="2"/>
</dbReference>
<gene>
    <name evidence="15" type="ORF">WR25_14581</name>
</gene>